<organism evidence="6 7">
    <name type="scientific">Hypsibius exemplaris</name>
    <name type="common">Freshwater tardigrade</name>
    <dbReference type="NCBI Taxonomy" id="2072580"/>
    <lineage>
        <taxon>Eukaryota</taxon>
        <taxon>Metazoa</taxon>
        <taxon>Ecdysozoa</taxon>
        <taxon>Tardigrada</taxon>
        <taxon>Eutardigrada</taxon>
        <taxon>Parachela</taxon>
        <taxon>Hypsibioidea</taxon>
        <taxon>Hypsibiidae</taxon>
        <taxon>Hypsibius</taxon>
    </lineage>
</organism>
<evidence type="ECO:0000313" key="6">
    <source>
        <dbReference type="EMBL" id="OQV13454.1"/>
    </source>
</evidence>
<gene>
    <name evidence="6" type="ORF">BV898_12306</name>
</gene>
<evidence type="ECO:0000313" key="7">
    <source>
        <dbReference type="Proteomes" id="UP000192578"/>
    </source>
</evidence>
<dbReference type="PRINTS" id="PR02028">
    <property type="entry name" value="CMYCBINDINGP"/>
</dbReference>
<feature type="region of interest" description="Disordered" evidence="5">
    <location>
        <begin position="1"/>
        <end position="48"/>
    </location>
</feature>
<comment type="similarity">
    <text evidence="2">Belongs to the AMY1 family.</text>
</comment>
<evidence type="ECO:0008006" key="8">
    <source>
        <dbReference type="Google" id="ProtNLM"/>
    </source>
</evidence>
<dbReference type="GO" id="GO:0003713">
    <property type="term" value="F:transcription coactivator activity"/>
    <property type="evidence" value="ECO:0007669"/>
    <property type="project" value="InterPro"/>
</dbReference>
<evidence type="ECO:0000256" key="4">
    <source>
        <dbReference type="SAM" id="Coils"/>
    </source>
</evidence>
<comment type="subcellular location">
    <subcellularLocation>
        <location evidence="1">Nucleus</location>
    </subcellularLocation>
</comment>
<dbReference type="PANTHER" id="PTHR13168">
    <property type="entry name" value="ASSOCIATE OF C-MYC AMY-1"/>
    <property type="match status" value="1"/>
</dbReference>
<feature type="coiled-coil region" evidence="4">
    <location>
        <begin position="107"/>
        <end position="134"/>
    </location>
</feature>
<proteinExistence type="inferred from homology"/>
<dbReference type="OrthoDB" id="524165at2759"/>
<evidence type="ECO:0000256" key="3">
    <source>
        <dbReference type="ARBA" id="ARBA00023242"/>
    </source>
</evidence>
<accession>A0A1W0WE23</accession>
<dbReference type="Proteomes" id="UP000192578">
    <property type="component" value="Unassembled WGS sequence"/>
</dbReference>
<feature type="region of interest" description="Disordered" evidence="5">
    <location>
        <begin position="144"/>
        <end position="191"/>
    </location>
</feature>
<sequence>MAESPPVEGSSVPGRSSSRSGSPTVDGGPSAAENRLRQEREQYRNLRVSMEKRRDDFRVYLDQSGVMDKLSKVLLRMFEEPLLPADPIAYFKKLVVDDMYLPDVEELDRLSREIKELKAEIAGLTDENKKLRSSLGMPLDLILPTAMRPTPSEDEPIDDPSAAAKDAAAAVSAKENVSKESGAAAKDKKKK</sequence>
<keyword evidence="3" id="KW-0539">Nucleus</keyword>
<reference evidence="7" key="1">
    <citation type="submission" date="2017-01" db="EMBL/GenBank/DDBJ databases">
        <title>Comparative genomics of anhydrobiosis in the tardigrade Hypsibius dujardini.</title>
        <authorList>
            <person name="Yoshida Y."/>
            <person name="Koutsovoulos G."/>
            <person name="Laetsch D."/>
            <person name="Stevens L."/>
            <person name="Kumar S."/>
            <person name="Horikawa D."/>
            <person name="Ishino K."/>
            <person name="Komine S."/>
            <person name="Tomita M."/>
            <person name="Blaxter M."/>
            <person name="Arakawa K."/>
        </authorList>
    </citation>
    <scope>NUCLEOTIDE SEQUENCE [LARGE SCALE GENOMIC DNA]</scope>
    <source>
        <strain evidence="7">Z151</strain>
    </source>
</reference>
<name>A0A1W0WE23_HYPEX</name>
<keyword evidence="4" id="KW-0175">Coiled coil</keyword>
<evidence type="ECO:0000256" key="5">
    <source>
        <dbReference type="SAM" id="MobiDB-lite"/>
    </source>
</evidence>
<dbReference type="EMBL" id="MTYJ01000123">
    <property type="protein sequence ID" value="OQV13454.1"/>
    <property type="molecule type" value="Genomic_DNA"/>
</dbReference>
<feature type="compositionally biased region" description="Basic and acidic residues" evidence="5">
    <location>
        <begin position="34"/>
        <end position="48"/>
    </location>
</feature>
<dbReference type="GO" id="GO:0005634">
    <property type="term" value="C:nucleus"/>
    <property type="evidence" value="ECO:0007669"/>
    <property type="project" value="UniProtKB-SubCell"/>
</dbReference>
<dbReference type="PANTHER" id="PTHR13168:SF0">
    <property type="entry name" value="C-MYC-BINDING PROTEIN"/>
    <property type="match status" value="1"/>
</dbReference>
<feature type="compositionally biased region" description="Low complexity" evidence="5">
    <location>
        <begin position="1"/>
        <end position="23"/>
    </location>
</feature>
<protein>
    <recommendedName>
        <fullName evidence="8">c-Myc-binding protein</fullName>
    </recommendedName>
</protein>
<evidence type="ECO:0000256" key="1">
    <source>
        <dbReference type="ARBA" id="ARBA00004123"/>
    </source>
</evidence>
<evidence type="ECO:0000256" key="2">
    <source>
        <dbReference type="ARBA" id="ARBA00009389"/>
    </source>
</evidence>
<dbReference type="AlphaFoldDB" id="A0A1W0WE23"/>
<comment type="caution">
    <text evidence="6">The sequence shown here is derived from an EMBL/GenBank/DDBJ whole genome shotgun (WGS) entry which is preliminary data.</text>
</comment>
<feature type="compositionally biased region" description="Low complexity" evidence="5">
    <location>
        <begin position="161"/>
        <end position="174"/>
    </location>
</feature>
<keyword evidence="7" id="KW-1185">Reference proteome</keyword>
<dbReference type="InterPro" id="IPR026060">
    <property type="entry name" value="AMY1"/>
</dbReference>